<evidence type="ECO:0000313" key="1">
    <source>
        <dbReference type="EMBL" id="GIX99231.1"/>
    </source>
</evidence>
<keyword evidence="2" id="KW-1185">Reference proteome</keyword>
<gene>
    <name evidence="1" type="ORF">CEXT_711211</name>
</gene>
<comment type="caution">
    <text evidence="1">The sequence shown here is derived from an EMBL/GenBank/DDBJ whole genome shotgun (WGS) entry which is preliminary data.</text>
</comment>
<dbReference type="Proteomes" id="UP001054945">
    <property type="component" value="Unassembled WGS sequence"/>
</dbReference>
<dbReference type="AlphaFoldDB" id="A0AAV4PSW1"/>
<name>A0AAV4PSW1_CAEEX</name>
<reference evidence="1 2" key="1">
    <citation type="submission" date="2021-06" db="EMBL/GenBank/DDBJ databases">
        <title>Caerostris extrusa draft genome.</title>
        <authorList>
            <person name="Kono N."/>
            <person name="Arakawa K."/>
        </authorList>
    </citation>
    <scope>NUCLEOTIDE SEQUENCE [LARGE SCALE GENOMIC DNA]</scope>
</reference>
<sequence>MISCDWGKLVVDKTKRLDTPESLSNMPHQDYHRPRLNFRELLGGVRYKGGPPRQNWSLVTHNINMSPIYSSP</sequence>
<proteinExistence type="predicted"/>
<evidence type="ECO:0000313" key="2">
    <source>
        <dbReference type="Proteomes" id="UP001054945"/>
    </source>
</evidence>
<accession>A0AAV4PSW1</accession>
<organism evidence="1 2">
    <name type="scientific">Caerostris extrusa</name>
    <name type="common">Bark spider</name>
    <name type="synonym">Caerostris bankana</name>
    <dbReference type="NCBI Taxonomy" id="172846"/>
    <lineage>
        <taxon>Eukaryota</taxon>
        <taxon>Metazoa</taxon>
        <taxon>Ecdysozoa</taxon>
        <taxon>Arthropoda</taxon>
        <taxon>Chelicerata</taxon>
        <taxon>Arachnida</taxon>
        <taxon>Araneae</taxon>
        <taxon>Araneomorphae</taxon>
        <taxon>Entelegynae</taxon>
        <taxon>Araneoidea</taxon>
        <taxon>Araneidae</taxon>
        <taxon>Caerostris</taxon>
    </lineage>
</organism>
<protein>
    <submittedName>
        <fullName evidence="1">Uncharacterized protein</fullName>
    </submittedName>
</protein>
<dbReference type="EMBL" id="BPLR01005019">
    <property type="protein sequence ID" value="GIX99231.1"/>
    <property type="molecule type" value="Genomic_DNA"/>
</dbReference>